<dbReference type="OrthoDB" id="9895194at2759"/>
<gene>
    <name evidence="8" type="ORF">BSL78_10402</name>
</gene>
<keyword evidence="6" id="KW-0175">Coiled coil</keyword>
<evidence type="ECO:0000256" key="3">
    <source>
        <dbReference type="ARBA" id="ARBA00022737"/>
    </source>
</evidence>
<dbReference type="FunFam" id="1.20.58.60:FF:000233">
    <property type="entry name" value="nesprin-1 isoform X9"/>
    <property type="match status" value="1"/>
</dbReference>
<evidence type="ECO:0000313" key="8">
    <source>
        <dbReference type="EMBL" id="PIK52713.1"/>
    </source>
</evidence>
<dbReference type="CDD" id="cd00176">
    <property type="entry name" value="SPEC"/>
    <property type="match status" value="3"/>
</dbReference>
<evidence type="ECO:0000313" key="9">
    <source>
        <dbReference type="Proteomes" id="UP000230750"/>
    </source>
</evidence>
<organism evidence="8 9">
    <name type="scientific">Stichopus japonicus</name>
    <name type="common">Sea cucumber</name>
    <dbReference type="NCBI Taxonomy" id="307972"/>
    <lineage>
        <taxon>Eukaryota</taxon>
        <taxon>Metazoa</taxon>
        <taxon>Echinodermata</taxon>
        <taxon>Eleutherozoa</taxon>
        <taxon>Echinozoa</taxon>
        <taxon>Holothuroidea</taxon>
        <taxon>Aspidochirotacea</taxon>
        <taxon>Aspidochirotida</taxon>
        <taxon>Stichopodidae</taxon>
        <taxon>Apostichopus</taxon>
    </lineage>
</organism>
<evidence type="ECO:0000256" key="7">
    <source>
        <dbReference type="SAM" id="MobiDB-lite"/>
    </source>
</evidence>
<dbReference type="Proteomes" id="UP000230750">
    <property type="component" value="Unassembled WGS sequence"/>
</dbReference>
<dbReference type="GO" id="GO:0031965">
    <property type="term" value="C:nuclear membrane"/>
    <property type="evidence" value="ECO:0007669"/>
    <property type="project" value="UniProtKB-SubCell"/>
</dbReference>
<dbReference type="PANTHER" id="PTHR14514">
    <property type="entry name" value="PKA ANCHORING PROTEIN"/>
    <property type="match status" value="1"/>
</dbReference>
<feature type="coiled-coil region" evidence="6">
    <location>
        <begin position="279"/>
        <end position="341"/>
    </location>
</feature>
<protein>
    <submittedName>
        <fullName evidence="8">Putative nesprin-1-like</fullName>
    </submittedName>
</protein>
<keyword evidence="3" id="KW-0677">Repeat</keyword>
<evidence type="ECO:0000256" key="5">
    <source>
        <dbReference type="ARBA" id="ARBA00023242"/>
    </source>
</evidence>
<evidence type="ECO:0000256" key="2">
    <source>
        <dbReference type="ARBA" id="ARBA00022553"/>
    </source>
</evidence>
<evidence type="ECO:0000256" key="1">
    <source>
        <dbReference type="ARBA" id="ARBA00004126"/>
    </source>
</evidence>
<comment type="caution">
    <text evidence="8">The sequence shown here is derived from an EMBL/GenBank/DDBJ whole genome shotgun (WGS) entry which is preliminary data.</text>
</comment>
<dbReference type="InterPro" id="IPR002017">
    <property type="entry name" value="Spectrin_repeat"/>
</dbReference>
<keyword evidence="5" id="KW-0539">Nucleus</keyword>
<sequence>MDFLDTAEQKLTQTDISATSAANLEEQLKKHKEFFSDLDTHHILIESIAQKADALTQQLFDQQRKNLDQRNRNILAKATVKGHLLEGLVNEWKLLERSMKELKNWLGHIEMQVPSSINDDTQESVQKAIHKYQSMKTLLGDRQPSLQQISDRSENLLGQVNSPQLCMKQKSMMEKWQVLQMRIRQDLNSLTKELEVWKSFESEAAELVPWLDAAQEKVREWNDPEYRKQIGPVTIQIEEFNKFRKDVDNHASLKRDACMHAHHMLKMKKVNTQPIQSTLKNIENKWSDLEHELPRLQEDIHQVLNDNLPHRVAMKELLAWIEQLTKVLDKLEAKDNATLQDVKDHLQTYKGHKVDMNTKMLTVEFVNQSASNMSQNLMGKRYDKTDMAELLGNMNREWQLLHSRINDGQKRTEQLLDRWNEFERELEELEKFMEEENNKLQRHDGKVGQVAYVMQVLNVCQATTEALPPKKEDIEHLKDTGSQLTTERNITARLLPLDKSVHDLENQVARLREKHNKALELWNVHKTSLEQVQESIQKAEYATSRGKVVMGSAGSLHAQTNKLKESLRHLQESKHQLKDCKKKSTQLQSISKATVSEVISKRLSDVVERWNNVEEQLKDTIQLFENNLVIWKQFEDNYGKVERWLSEKEEESEGKREPRPEETGEERLKRLQECKDLLYEVEEYQEVESVMNLTPLLTRYMDDSTKNNITSRCKVLAQKQEAIQETLQRHISTEEEDVLLQSKVRDEAAGLMAWLAEEAAVIEETDPSCSENEKTIRERMATLKTISQTIMENQPKLNSLNSKGYRHSLDAENTKNLTDLNTRWSYLSSRLSEKYRRLQAILLQQQNFRQKCEAWSSFLTSAEEDLAVDIAGSYEGLLEQQKVYDLFESDIFNRQQILFSIISDGQRMITEGQVEDPQEFQNKLGLLNEQWQSVIRRTGQRKDIIDKNIKKWQSYQKSLSKLTEWLKHMEAAFPMYEVGTESLQTLKSLHAQVKDDQRQFSIQEGSYLTLNEDGKELLQNSDRKASEQLQSELDGIQKLWYSLNSRMKRCAEHLSDILKEWHSTDDNIVELQDWLQEVKEETSREVTSQYDSLSKHRKACSKTEKIFSIKKSELEKLHKSEHRLSQAVSPDDISVLHERLVLLSKQLDERHLQNLQRKQQITDKLNEWTRFSDKCKEMFDWMNGMQMKVSQNGDLSMEDLLDKLNTVSICFEACQWVKTKGHSFYLSGSKLSVCW</sequence>
<evidence type="ECO:0000256" key="4">
    <source>
        <dbReference type="ARBA" id="ARBA00023136"/>
    </source>
</evidence>
<dbReference type="AlphaFoldDB" id="A0A2G8KXH3"/>
<comment type="subcellular location">
    <subcellularLocation>
        <location evidence="1">Nucleus membrane</location>
    </subcellularLocation>
</comment>
<dbReference type="InterPro" id="IPR018159">
    <property type="entry name" value="Spectrin/alpha-actinin"/>
</dbReference>
<dbReference type="STRING" id="307972.A0A2G8KXH3"/>
<evidence type="ECO:0000256" key="6">
    <source>
        <dbReference type="SAM" id="Coils"/>
    </source>
</evidence>
<keyword evidence="9" id="KW-1185">Reference proteome</keyword>
<dbReference type="Pfam" id="PF00435">
    <property type="entry name" value="Spectrin"/>
    <property type="match status" value="3"/>
</dbReference>
<keyword evidence="4" id="KW-0472">Membrane</keyword>
<dbReference type="SMART" id="SM00150">
    <property type="entry name" value="SPEC"/>
    <property type="match status" value="8"/>
</dbReference>
<accession>A0A2G8KXH3</accession>
<proteinExistence type="predicted"/>
<dbReference type="SUPFAM" id="SSF46966">
    <property type="entry name" value="Spectrin repeat"/>
    <property type="match status" value="10"/>
</dbReference>
<dbReference type="Gene3D" id="1.20.58.60">
    <property type="match status" value="8"/>
</dbReference>
<reference evidence="8 9" key="1">
    <citation type="journal article" date="2017" name="PLoS Biol.">
        <title>The sea cucumber genome provides insights into morphological evolution and visceral regeneration.</title>
        <authorList>
            <person name="Zhang X."/>
            <person name="Sun L."/>
            <person name="Yuan J."/>
            <person name="Sun Y."/>
            <person name="Gao Y."/>
            <person name="Zhang L."/>
            <person name="Li S."/>
            <person name="Dai H."/>
            <person name="Hamel J.F."/>
            <person name="Liu C."/>
            <person name="Yu Y."/>
            <person name="Liu S."/>
            <person name="Lin W."/>
            <person name="Guo K."/>
            <person name="Jin S."/>
            <person name="Xu P."/>
            <person name="Storey K.B."/>
            <person name="Huan P."/>
            <person name="Zhang T."/>
            <person name="Zhou Y."/>
            <person name="Zhang J."/>
            <person name="Lin C."/>
            <person name="Li X."/>
            <person name="Xing L."/>
            <person name="Huo D."/>
            <person name="Sun M."/>
            <person name="Wang L."/>
            <person name="Mercier A."/>
            <person name="Li F."/>
            <person name="Yang H."/>
            <person name="Xiang J."/>
        </authorList>
    </citation>
    <scope>NUCLEOTIDE SEQUENCE [LARGE SCALE GENOMIC DNA]</scope>
    <source>
        <strain evidence="8">Shaxun</strain>
        <tissue evidence="8">Muscle</tissue>
    </source>
</reference>
<feature type="coiled-coil region" evidence="6">
    <location>
        <begin position="419"/>
        <end position="446"/>
    </location>
</feature>
<dbReference type="EMBL" id="MRZV01000316">
    <property type="protein sequence ID" value="PIK52713.1"/>
    <property type="molecule type" value="Genomic_DNA"/>
</dbReference>
<name>A0A2G8KXH3_STIJA</name>
<keyword evidence="2" id="KW-0597">Phosphoprotein</keyword>
<dbReference type="PANTHER" id="PTHR14514:SF7">
    <property type="entry name" value="KASH DOMAIN-CONTAINING PROTEIN"/>
    <property type="match status" value="1"/>
</dbReference>
<feature type="region of interest" description="Disordered" evidence="7">
    <location>
        <begin position="645"/>
        <end position="666"/>
    </location>
</feature>